<dbReference type="AlphaFoldDB" id="A0A1I7YTN3"/>
<feature type="compositionally biased region" description="Acidic residues" evidence="1">
    <location>
        <begin position="129"/>
        <end position="152"/>
    </location>
</feature>
<evidence type="ECO:0000256" key="1">
    <source>
        <dbReference type="SAM" id="MobiDB-lite"/>
    </source>
</evidence>
<dbReference type="CDD" id="cd09917">
    <property type="entry name" value="F-box_SF"/>
    <property type="match status" value="1"/>
</dbReference>
<feature type="region of interest" description="Disordered" evidence="1">
    <location>
        <begin position="118"/>
        <end position="182"/>
    </location>
</feature>
<dbReference type="Proteomes" id="UP000095287">
    <property type="component" value="Unplaced"/>
</dbReference>
<reference evidence="4" key="1">
    <citation type="submission" date="2016-11" db="UniProtKB">
        <authorList>
            <consortium name="WormBaseParasite"/>
        </authorList>
    </citation>
    <scope>IDENTIFICATION</scope>
</reference>
<accession>A0A1I7YTN3</accession>
<proteinExistence type="predicted"/>
<evidence type="ECO:0000313" key="3">
    <source>
        <dbReference type="Proteomes" id="UP000095287"/>
    </source>
</evidence>
<name>A0A1I7YTN3_9BILA</name>
<keyword evidence="3" id="KW-1185">Reference proteome</keyword>
<sequence>MERVRCAHCSSEKSTLNRLPDELLERIGDHLDVEDLHSFMQSSPFINLALIRSLRNFHSLQISDDSSSCFVENRRSKLRKRFSRGNLPLLYAMFPEISEIVVIVKDMIAPSLQVALDEPSTSDPLLKGEEDEEEDEEEEVMETEEAPDSGTEDEFRPADFLQWPCPKHLGPSRLLSPATAEH</sequence>
<protein>
    <submittedName>
        <fullName evidence="4">F-box domain-containing protein</fullName>
    </submittedName>
</protein>
<feature type="domain" description="F-box" evidence="2">
    <location>
        <begin position="13"/>
        <end position="60"/>
    </location>
</feature>
<evidence type="ECO:0000313" key="4">
    <source>
        <dbReference type="WBParaSite" id="L893_g19630.t2"/>
    </source>
</evidence>
<dbReference type="WBParaSite" id="L893_g19630.t2">
    <property type="protein sequence ID" value="L893_g19630.t2"/>
    <property type="gene ID" value="L893_g19630"/>
</dbReference>
<evidence type="ECO:0000259" key="2">
    <source>
        <dbReference type="PROSITE" id="PS50181"/>
    </source>
</evidence>
<dbReference type="PROSITE" id="PS50181">
    <property type="entry name" value="FBOX"/>
    <property type="match status" value="1"/>
</dbReference>
<dbReference type="InterPro" id="IPR001810">
    <property type="entry name" value="F-box_dom"/>
</dbReference>
<organism evidence="3 4">
    <name type="scientific">Steinernema glaseri</name>
    <dbReference type="NCBI Taxonomy" id="37863"/>
    <lineage>
        <taxon>Eukaryota</taxon>
        <taxon>Metazoa</taxon>
        <taxon>Ecdysozoa</taxon>
        <taxon>Nematoda</taxon>
        <taxon>Chromadorea</taxon>
        <taxon>Rhabditida</taxon>
        <taxon>Tylenchina</taxon>
        <taxon>Panagrolaimomorpha</taxon>
        <taxon>Strongyloidoidea</taxon>
        <taxon>Steinernematidae</taxon>
        <taxon>Steinernema</taxon>
    </lineage>
</organism>